<feature type="region of interest" description="Disordered" evidence="1">
    <location>
        <begin position="1"/>
        <end position="29"/>
    </location>
</feature>
<evidence type="ECO:0000256" key="1">
    <source>
        <dbReference type="SAM" id="MobiDB-lite"/>
    </source>
</evidence>
<sequence>MNGKRVSDNEKLNDSLKTPKPSKDKEKVDSLDKKTWFVKEDPVNVMRRSANKFIVLEVVYEYGMHGLES</sequence>
<reference evidence="2" key="1">
    <citation type="journal article" date="2022" name="Int. J. Mol. Sci.">
        <title>Draft Genome of Tanacetum Coccineum: Genomic Comparison of Closely Related Tanacetum-Family Plants.</title>
        <authorList>
            <person name="Yamashiro T."/>
            <person name="Shiraishi A."/>
            <person name="Nakayama K."/>
            <person name="Satake H."/>
        </authorList>
    </citation>
    <scope>NUCLEOTIDE SEQUENCE</scope>
</reference>
<evidence type="ECO:0000313" key="3">
    <source>
        <dbReference type="Proteomes" id="UP001151760"/>
    </source>
</evidence>
<comment type="caution">
    <text evidence="2">The sequence shown here is derived from an EMBL/GenBank/DDBJ whole genome shotgun (WGS) entry which is preliminary data.</text>
</comment>
<reference evidence="2" key="2">
    <citation type="submission" date="2022-01" db="EMBL/GenBank/DDBJ databases">
        <authorList>
            <person name="Yamashiro T."/>
            <person name="Shiraishi A."/>
            <person name="Satake H."/>
            <person name="Nakayama K."/>
        </authorList>
    </citation>
    <scope>NUCLEOTIDE SEQUENCE</scope>
</reference>
<dbReference type="EMBL" id="BQNB010014766">
    <property type="protein sequence ID" value="GJT32141.1"/>
    <property type="molecule type" value="Genomic_DNA"/>
</dbReference>
<evidence type="ECO:0000313" key="2">
    <source>
        <dbReference type="EMBL" id="GJT32141.1"/>
    </source>
</evidence>
<proteinExistence type="predicted"/>
<keyword evidence="3" id="KW-1185">Reference proteome</keyword>
<protein>
    <submittedName>
        <fullName evidence="2">Uncharacterized protein</fullName>
    </submittedName>
</protein>
<dbReference type="Proteomes" id="UP001151760">
    <property type="component" value="Unassembled WGS sequence"/>
</dbReference>
<gene>
    <name evidence="2" type="ORF">Tco_0922560</name>
</gene>
<organism evidence="2 3">
    <name type="scientific">Tanacetum coccineum</name>
    <dbReference type="NCBI Taxonomy" id="301880"/>
    <lineage>
        <taxon>Eukaryota</taxon>
        <taxon>Viridiplantae</taxon>
        <taxon>Streptophyta</taxon>
        <taxon>Embryophyta</taxon>
        <taxon>Tracheophyta</taxon>
        <taxon>Spermatophyta</taxon>
        <taxon>Magnoliopsida</taxon>
        <taxon>eudicotyledons</taxon>
        <taxon>Gunneridae</taxon>
        <taxon>Pentapetalae</taxon>
        <taxon>asterids</taxon>
        <taxon>campanulids</taxon>
        <taxon>Asterales</taxon>
        <taxon>Asteraceae</taxon>
        <taxon>Asteroideae</taxon>
        <taxon>Anthemideae</taxon>
        <taxon>Anthemidinae</taxon>
        <taxon>Tanacetum</taxon>
    </lineage>
</organism>
<feature type="compositionally biased region" description="Basic and acidic residues" evidence="1">
    <location>
        <begin position="1"/>
        <end position="14"/>
    </location>
</feature>
<accession>A0ABQ5CYJ4</accession>
<name>A0ABQ5CYJ4_9ASTR</name>